<keyword evidence="4" id="KW-0472">Membrane</keyword>
<dbReference type="PROSITE" id="PS00109">
    <property type="entry name" value="PROTEIN_KINASE_TYR"/>
    <property type="match status" value="1"/>
</dbReference>
<evidence type="ECO:0000259" key="6">
    <source>
        <dbReference type="PROSITE" id="PS50011"/>
    </source>
</evidence>
<feature type="chain" id="PRO_5016427508" evidence="5">
    <location>
        <begin position="25"/>
        <end position="438"/>
    </location>
</feature>
<dbReference type="PANTHER" id="PTHR46008">
    <property type="entry name" value="LEAF RUST 10 DISEASE-RESISTANCE LOCUS RECEPTOR-LIKE PROTEIN KINASE-LIKE 1.4"/>
    <property type="match status" value="1"/>
</dbReference>
<evidence type="ECO:0000256" key="4">
    <source>
        <dbReference type="SAM" id="Phobius"/>
    </source>
</evidence>
<comment type="caution">
    <text evidence="7">The sequence shown here is derived from an EMBL/GenBank/DDBJ whole genome shotgun (WGS) entry which is preliminary data.</text>
</comment>
<keyword evidence="2 3" id="KW-0067">ATP-binding</keyword>
<name>A0A317YGZ7_MAIZE</name>
<keyword evidence="7" id="KW-0675">Receptor</keyword>
<dbReference type="InterPro" id="IPR011009">
    <property type="entry name" value="Kinase-like_dom_sf"/>
</dbReference>
<feature type="signal peptide" evidence="5">
    <location>
        <begin position="1"/>
        <end position="24"/>
    </location>
</feature>
<feature type="transmembrane region" description="Helical" evidence="4">
    <location>
        <begin position="48"/>
        <end position="69"/>
    </location>
</feature>
<dbReference type="PROSITE" id="PS00107">
    <property type="entry name" value="PROTEIN_KINASE_ATP"/>
    <property type="match status" value="1"/>
</dbReference>
<feature type="domain" description="Protein kinase" evidence="6">
    <location>
        <begin position="116"/>
        <end position="428"/>
    </location>
</feature>
<dbReference type="Pfam" id="PF07714">
    <property type="entry name" value="PK_Tyr_Ser-Thr"/>
    <property type="match status" value="1"/>
</dbReference>
<organism evidence="7">
    <name type="scientific">Zea mays</name>
    <name type="common">Maize</name>
    <dbReference type="NCBI Taxonomy" id="4577"/>
    <lineage>
        <taxon>Eukaryota</taxon>
        <taxon>Viridiplantae</taxon>
        <taxon>Streptophyta</taxon>
        <taxon>Embryophyta</taxon>
        <taxon>Tracheophyta</taxon>
        <taxon>Spermatophyta</taxon>
        <taxon>Magnoliopsida</taxon>
        <taxon>Liliopsida</taxon>
        <taxon>Poales</taxon>
        <taxon>Poaceae</taxon>
        <taxon>PACMAD clade</taxon>
        <taxon>Panicoideae</taxon>
        <taxon>Andropogonodae</taxon>
        <taxon>Andropogoneae</taxon>
        <taxon>Tripsacinae</taxon>
        <taxon>Zea</taxon>
    </lineage>
</organism>
<feature type="binding site" evidence="3">
    <location>
        <position position="145"/>
    </location>
    <ligand>
        <name>ATP</name>
        <dbReference type="ChEBI" id="CHEBI:30616"/>
    </ligand>
</feature>
<dbReference type="Gene3D" id="3.30.200.20">
    <property type="entry name" value="Phosphorylase Kinase, domain 1"/>
    <property type="match status" value="1"/>
</dbReference>
<dbReference type="InterPro" id="IPR017441">
    <property type="entry name" value="Protein_kinase_ATP_BS"/>
</dbReference>
<dbReference type="SUPFAM" id="SSF56112">
    <property type="entry name" value="Protein kinase-like (PK-like)"/>
    <property type="match status" value="1"/>
</dbReference>
<keyword evidence="7" id="KW-0418">Kinase</keyword>
<dbReference type="InterPro" id="IPR001245">
    <property type="entry name" value="Ser-Thr/Tyr_kinase_cat_dom"/>
</dbReference>
<keyword evidence="5" id="KW-0732">Signal</keyword>
<dbReference type="Gene3D" id="1.10.510.10">
    <property type="entry name" value="Transferase(Phosphotransferase) domain 1"/>
    <property type="match status" value="1"/>
</dbReference>
<keyword evidence="7" id="KW-0808">Transferase</keyword>
<keyword evidence="1 3" id="KW-0547">Nucleotide-binding</keyword>
<dbReference type="GO" id="GO:0004672">
    <property type="term" value="F:protein kinase activity"/>
    <property type="evidence" value="ECO:0007669"/>
    <property type="project" value="InterPro"/>
</dbReference>
<dbReference type="Proteomes" id="UP000251960">
    <property type="component" value="Chromosome 1"/>
</dbReference>
<dbReference type="InterPro" id="IPR000719">
    <property type="entry name" value="Prot_kinase_dom"/>
</dbReference>
<evidence type="ECO:0000256" key="5">
    <source>
        <dbReference type="SAM" id="SignalP"/>
    </source>
</evidence>
<evidence type="ECO:0000256" key="3">
    <source>
        <dbReference type="PROSITE-ProRule" id="PRU10141"/>
    </source>
</evidence>
<dbReference type="PROSITE" id="PS50011">
    <property type="entry name" value="PROTEIN_KINASE_DOM"/>
    <property type="match status" value="1"/>
</dbReference>
<gene>
    <name evidence="7" type="primary">LRK10L-1.5_1</name>
    <name evidence="7" type="ORF">Zm00014a_029724</name>
</gene>
<accession>A0A317YGZ7</accession>
<dbReference type="PANTHER" id="PTHR46008:SF18">
    <property type="entry name" value="PROTEIN KINASE DOMAIN-CONTAINING PROTEIN"/>
    <property type="match status" value="1"/>
</dbReference>
<keyword evidence="4" id="KW-1133">Transmembrane helix</keyword>
<evidence type="ECO:0000256" key="1">
    <source>
        <dbReference type="ARBA" id="ARBA00022741"/>
    </source>
</evidence>
<protein>
    <submittedName>
        <fullName evidence="7">LEAF RUST 10 DISEASE-RESISTANCE LOCUS RECEPTOR-LIKE PROTEIN KINASE-like 1.5</fullName>
    </submittedName>
</protein>
<evidence type="ECO:0000256" key="2">
    <source>
        <dbReference type="ARBA" id="ARBA00022840"/>
    </source>
</evidence>
<dbReference type="GO" id="GO:0005524">
    <property type="term" value="F:ATP binding"/>
    <property type="evidence" value="ECO:0007669"/>
    <property type="project" value="UniProtKB-UniRule"/>
</dbReference>
<evidence type="ECO:0000313" key="7">
    <source>
        <dbReference type="EMBL" id="PWZ57141.1"/>
    </source>
</evidence>
<dbReference type="InterPro" id="IPR008266">
    <property type="entry name" value="Tyr_kinase_AS"/>
</dbReference>
<reference evidence="7" key="1">
    <citation type="journal article" date="2018" name="Nat. Genet.">
        <title>Extensive intraspecific gene order and gene structural variations between Mo17 and other maize genomes.</title>
        <authorList>
            <person name="Sun S."/>
            <person name="Zhou Y."/>
            <person name="Chen J."/>
            <person name="Shi J."/>
            <person name="Zhao H."/>
            <person name="Zhao H."/>
            <person name="Song W."/>
            <person name="Zhang M."/>
            <person name="Cui Y."/>
            <person name="Dong X."/>
            <person name="Liu H."/>
            <person name="Ma X."/>
            <person name="Jiao Y."/>
            <person name="Wang B."/>
            <person name="Wei X."/>
            <person name="Stein J.C."/>
            <person name="Glaubitz J.C."/>
            <person name="Lu F."/>
            <person name="Yu G."/>
            <person name="Liang C."/>
            <person name="Fengler K."/>
            <person name="Li B."/>
            <person name="Rafalski A."/>
            <person name="Schnable P.S."/>
            <person name="Ware D.H."/>
            <person name="Buckler E.S."/>
            <person name="Lai J."/>
        </authorList>
    </citation>
    <scope>NUCLEOTIDE SEQUENCE [LARGE SCALE GENOMIC DNA]</scope>
    <source>
        <tissue evidence="7">Seedling</tissue>
    </source>
</reference>
<dbReference type="EMBL" id="NCVQ01000001">
    <property type="protein sequence ID" value="PWZ57141.1"/>
    <property type="molecule type" value="Genomic_DNA"/>
</dbReference>
<dbReference type="AlphaFoldDB" id="A0A317YGZ7"/>
<proteinExistence type="predicted"/>
<sequence length="438" mass="46929">MRPHLLRLLSLLLVAACLPPPAACRHIHPPPRQQQHGGGGGSNVLTVALAAAASILVLLLLYLCAAIAVRRFRSRGAVAREPAAASRAAAFLRLHGLHHHRPSFTYEQLRAATAGFDAARKLGDGGFGTVFLAYLPPSARPAAVKRLHVPPSPSPSPSPSFPSASATITKSFCNEVLILSALRHPHLVRLHGFCADPRALLLVYDFVPNGTLSQHLHRRRAGPGVAGVPLPPPLPWRTRVAMAAQIASALEYLHFGVKPAVVHRDVTSSNIFVEADMRARLGDFGLSRLLAPPDACATGGARDLVCCTAPQGTPGYLDPDYHRSFQLTEKSDVYSFGVVVLELVTGLRPVDVGRERRDVTLADWVVAKIQVGELREVVDAPVLGEGPAVMASVEAVAELAFRCVAPDKDDRPDAREVVAELARIQTMLPELPGRIAQN</sequence>
<keyword evidence="4" id="KW-0812">Transmembrane</keyword>